<dbReference type="RefSeq" id="WP_007748043.1">
    <property type="nucleotide sequence ID" value="NZ_CABIXA010000007.1"/>
</dbReference>
<organism evidence="1 2">
    <name type="scientific">Bacteroides finegoldii</name>
    <dbReference type="NCBI Taxonomy" id="338188"/>
    <lineage>
        <taxon>Bacteria</taxon>
        <taxon>Pseudomonadati</taxon>
        <taxon>Bacteroidota</taxon>
        <taxon>Bacteroidia</taxon>
        <taxon>Bacteroidales</taxon>
        <taxon>Bacteroidaceae</taxon>
        <taxon>Bacteroides</taxon>
    </lineage>
</organism>
<dbReference type="STRING" id="338188.ERS852397_01554"/>
<reference evidence="1 2" key="1">
    <citation type="submission" date="2015-09" db="EMBL/GenBank/DDBJ databases">
        <authorList>
            <consortium name="Pathogen Informatics"/>
        </authorList>
    </citation>
    <scope>NUCLEOTIDE SEQUENCE [LARGE SCALE GENOMIC DNA]</scope>
    <source>
        <strain evidence="1 2">2789STDY5608840</strain>
    </source>
</reference>
<evidence type="ECO:0000313" key="2">
    <source>
        <dbReference type="Proteomes" id="UP000095517"/>
    </source>
</evidence>
<dbReference type="Proteomes" id="UP000095517">
    <property type="component" value="Unassembled WGS sequence"/>
</dbReference>
<dbReference type="Gene3D" id="3.10.450.410">
    <property type="match status" value="2"/>
</dbReference>
<name>A0A174D9C6_9BACE</name>
<dbReference type="InterPro" id="IPR025590">
    <property type="entry name" value="DUF4348"/>
</dbReference>
<evidence type="ECO:0000313" key="1">
    <source>
        <dbReference type="EMBL" id="CUO20635.1"/>
    </source>
</evidence>
<evidence type="ECO:0008006" key="3">
    <source>
        <dbReference type="Google" id="ProtNLM"/>
    </source>
</evidence>
<proteinExistence type="predicted"/>
<accession>A0A174D9C6</accession>
<dbReference type="PROSITE" id="PS51257">
    <property type="entry name" value="PROKAR_LIPOPROTEIN"/>
    <property type="match status" value="1"/>
</dbReference>
<dbReference type="GeneID" id="92990028"/>
<dbReference type="AlphaFoldDB" id="A0A174D9C6"/>
<dbReference type="EMBL" id="CYZH01000007">
    <property type="protein sequence ID" value="CUO20635.1"/>
    <property type="molecule type" value="Genomic_DNA"/>
</dbReference>
<sequence length="282" mass="33176">MKKLIAGVILLGMLSSCGNKKAKIDPFASITKEVDSIRYKTDSVHQEELPEEPQPIQADESFDDFIYNFASDDVLQRQRVKFPLPYYNGDKKLNIDEHRWKHDDLFTKQHYYTLLFDKEEDMDLVGDTALTSVQVEWIFVKTRMMKKYYFERIKGAWMLEAINLRPIEQDDNEDFVEFFGRFAVDSLFQSRRIREPLIFVTCDPDDDFSILETTLDRDQWFAFKPELPSERLSNINYGQRNDDNSTTKILALKGIGNGFSNILYFRRKAGGWELYKFEDTSI</sequence>
<dbReference type="Pfam" id="PF14254">
    <property type="entry name" value="DUF4348"/>
    <property type="match status" value="1"/>
</dbReference>
<protein>
    <recommendedName>
        <fullName evidence="3">DUF4348 domain-containing protein</fullName>
    </recommendedName>
</protein>
<gene>
    <name evidence="1" type="ORF">ERS852397_01554</name>
</gene>